<evidence type="ECO:0000313" key="2">
    <source>
        <dbReference type="EnsemblPlants" id="AUR62022671-RA:cds"/>
    </source>
</evidence>
<dbReference type="Pfam" id="PF14009">
    <property type="entry name" value="PADRE"/>
    <property type="match status" value="1"/>
</dbReference>
<accession>A0A803M372</accession>
<dbReference type="EnsemblPlants" id="AUR62022671-RA">
    <property type="protein sequence ID" value="AUR62022671-RA:cds"/>
    <property type="gene ID" value="AUR62022671"/>
</dbReference>
<protein>
    <submittedName>
        <fullName evidence="2">Uncharacterized protein</fullName>
    </submittedName>
</protein>
<evidence type="ECO:0000256" key="1">
    <source>
        <dbReference type="SAM" id="MobiDB-lite"/>
    </source>
</evidence>
<sequence length="181" mass="19454">MIKVVTTTGGIMELYSPITVEQITSEFPNHGIFLNPNRSSNPPMLHNDNLCPGQLYYLLPLNLPSSVATETDTSNYNVSTPYRMSVDTGTRVVYKNQPDTDVVPRNDNASGVWKVRLVINPEHLSEILSQDNKTQQLIESVRTVAKCGSGNATTGGAKTSSSSSAGSSSTPNNSDQCSVSS</sequence>
<organism evidence="2 3">
    <name type="scientific">Chenopodium quinoa</name>
    <name type="common">Quinoa</name>
    <dbReference type="NCBI Taxonomy" id="63459"/>
    <lineage>
        <taxon>Eukaryota</taxon>
        <taxon>Viridiplantae</taxon>
        <taxon>Streptophyta</taxon>
        <taxon>Embryophyta</taxon>
        <taxon>Tracheophyta</taxon>
        <taxon>Spermatophyta</taxon>
        <taxon>Magnoliopsida</taxon>
        <taxon>eudicotyledons</taxon>
        <taxon>Gunneridae</taxon>
        <taxon>Pentapetalae</taxon>
        <taxon>Caryophyllales</taxon>
        <taxon>Chenopodiaceae</taxon>
        <taxon>Chenopodioideae</taxon>
        <taxon>Atripliceae</taxon>
        <taxon>Chenopodium</taxon>
    </lineage>
</organism>
<feature type="region of interest" description="Disordered" evidence="1">
    <location>
        <begin position="147"/>
        <end position="181"/>
    </location>
</feature>
<dbReference type="OMA" id="INADCIT"/>
<dbReference type="InterPro" id="IPR025322">
    <property type="entry name" value="PADRE_dom"/>
</dbReference>
<reference evidence="2" key="2">
    <citation type="submission" date="2021-03" db="UniProtKB">
        <authorList>
            <consortium name="EnsemblPlants"/>
        </authorList>
    </citation>
    <scope>IDENTIFICATION</scope>
</reference>
<dbReference type="PANTHER" id="PTHR33148">
    <property type="entry name" value="PLASTID MOVEMENT IMPAIRED PROTEIN-RELATED"/>
    <property type="match status" value="1"/>
</dbReference>
<dbReference type="Gramene" id="AUR62022671-RA">
    <property type="protein sequence ID" value="AUR62022671-RA:cds"/>
    <property type="gene ID" value="AUR62022671"/>
</dbReference>
<name>A0A803M372_CHEQI</name>
<proteinExistence type="predicted"/>
<feature type="compositionally biased region" description="Low complexity" evidence="1">
    <location>
        <begin position="148"/>
        <end position="174"/>
    </location>
</feature>
<keyword evidence="3" id="KW-1185">Reference proteome</keyword>
<dbReference type="Proteomes" id="UP000596660">
    <property type="component" value="Unplaced"/>
</dbReference>
<dbReference type="PANTHER" id="PTHR33148:SF41">
    <property type="entry name" value="DUF4228 DOMAIN PROTEIN"/>
    <property type="match status" value="1"/>
</dbReference>
<evidence type="ECO:0000313" key="3">
    <source>
        <dbReference type="Proteomes" id="UP000596660"/>
    </source>
</evidence>
<reference evidence="2" key="1">
    <citation type="journal article" date="2017" name="Nature">
        <title>The genome of Chenopodium quinoa.</title>
        <authorList>
            <person name="Jarvis D.E."/>
            <person name="Ho Y.S."/>
            <person name="Lightfoot D.J."/>
            <person name="Schmoeckel S.M."/>
            <person name="Li B."/>
            <person name="Borm T.J.A."/>
            <person name="Ohyanagi H."/>
            <person name="Mineta K."/>
            <person name="Michell C.T."/>
            <person name="Saber N."/>
            <person name="Kharbatia N.M."/>
            <person name="Rupper R.R."/>
            <person name="Sharp A.R."/>
            <person name="Dally N."/>
            <person name="Boughton B.A."/>
            <person name="Woo Y.H."/>
            <person name="Gao G."/>
            <person name="Schijlen E.G.W.M."/>
            <person name="Guo X."/>
            <person name="Momin A.A."/>
            <person name="Negrao S."/>
            <person name="Al-Babili S."/>
            <person name="Gehring C."/>
            <person name="Roessner U."/>
            <person name="Jung C."/>
            <person name="Murphy K."/>
            <person name="Arold S.T."/>
            <person name="Gojobori T."/>
            <person name="van der Linden C.G."/>
            <person name="van Loo E.N."/>
            <person name="Jellen E.N."/>
            <person name="Maughan P.J."/>
            <person name="Tester M."/>
        </authorList>
    </citation>
    <scope>NUCLEOTIDE SEQUENCE [LARGE SCALE GENOMIC DNA]</scope>
    <source>
        <strain evidence="2">cv. PI 614886</strain>
    </source>
</reference>
<dbReference type="AlphaFoldDB" id="A0A803M372"/>